<name>A0AAV3XJF6_9CYAN</name>
<dbReference type="EMBL" id="BLAY01000170">
    <property type="protein sequence ID" value="GET42589.1"/>
    <property type="molecule type" value="Genomic_DNA"/>
</dbReference>
<sequence>MVQASDTSAENWEDNSEFSSLRQLALLQAAQQIYRSYYESNARMVKRPVGVVINQVTYRGKLIFSQKPILLFQEIFIPLNEIESEIY</sequence>
<evidence type="ECO:0000313" key="2">
    <source>
        <dbReference type="Proteomes" id="UP001050975"/>
    </source>
</evidence>
<comment type="caution">
    <text evidence="1">The sequence shown here is derived from an EMBL/GenBank/DDBJ whole genome shotgun (WGS) entry which is preliminary data.</text>
</comment>
<organism evidence="1 2">
    <name type="scientific">Microseira wollei NIES-4236</name>
    <dbReference type="NCBI Taxonomy" id="2530354"/>
    <lineage>
        <taxon>Bacteria</taxon>
        <taxon>Bacillati</taxon>
        <taxon>Cyanobacteriota</taxon>
        <taxon>Cyanophyceae</taxon>
        <taxon>Oscillatoriophycideae</taxon>
        <taxon>Aerosakkonematales</taxon>
        <taxon>Aerosakkonemataceae</taxon>
        <taxon>Microseira</taxon>
    </lineage>
</organism>
<reference evidence="1" key="1">
    <citation type="submission" date="2019-10" db="EMBL/GenBank/DDBJ databases">
        <title>Draft genome sequece of Microseira wollei NIES-4236.</title>
        <authorList>
            <person name="Yamaguchi H."/>
            <person name="Suzuki S."/>
            <person name="Kawachi M."/>
        </authorList>
    </citation>
    <scope>NUCLEOTIDE SEQUENCE</scope>
    <source>
        <strain evidence="1">NIES-4236</strain>
    </source>
</reference>
<evidence type="ECO:0000313" key="1">
    <source>
        <dbReference type="EMBL" id="GET42589.1"/>
    </source>
</evidence>
<dbReference type="AlphaFoldDB" id="A0AAV3XJF6"/>
<dbReference type="Proteomes" id="UP001050975">
    <property type="component" value="Unassembled WGS sequence"/>
</dbReference>
<proteinExistence type="predicted"/>
<protein>
    <submittedName>
        <fullName evidence="1">Uncharacterized protein</fullName>
    </submittedName>
</protein>
<gene>
    <name evidence="1" type="ORF">MiSe_74070</name>
</gene>
<dbReference type="RefSeq" id="WP_226590372.1">
    <property type="nucleotide sequence ID" value="NZ_BLAY01000170.1"/>
</dbReference>
<accession>A0AAV3XJF6</accession>
<keyword evidence="2" id="KW-1185">Reference proteome</keyword>